<keyword evidence="3 9" id="KW-0812">Transmembrane</keyword>
<evidence type="ECO:0000256" key="9">
    <source>
        <dbReference type="SAM" id="Phobius"/>
    </source>
</evidence>
<feature type="transmembrane region" description="Helical" evidence="9">
    <location>
        <begin position="60"/>
        <end position="80"/>
    </location>
</feature>
<organism evidence="11 12">
    <name type="scientific">Callorhinchus milii</name>
    <name type="common">Ghost shark</name>
    <dbReference type="NCBI Taxonomy" id="7868"/>
    <lineage>
        <taxon>Eukaryota</taxon>
        <taxon>Metazoa</taxon>
        <taxon>Chordata</taxon>
        <taxon>Craniata</taxon>
        <taxon>Vertebrata</taxon>
        <taxon>Chondrichthyes</taxon>
        <taxon>Holocephali</taxon>
        <taxon>Chimaeriformes</taxon>
        <taxon>Callorhinchidae</taxon>
        <taxon>Callorhinchus</taxon>
    </lineage>
</organism>
<evidence type="ECO:0000256" key="6">
    <source>
        <dbReference type="ARBA" id="ARBA00023136"/>
    </source>
</evidence>
<dbReference type="PRINTS" id="PR00237">
    <property type="entry name" value="GPCRRHODOPSN"/>
</dbReference>
<reference evidence="12" key="1">
    <citation type="journal article" date="2006" name="Science">
        <title>Ancient noncoding elements conserved in the human genome.</title>
        <authorList>
            <person name="Venkatesh B."/>
            <person name="Kirkness E.F."/>
            <person name="Loh Y.H."/>
            <person name="Halpern A.L."/>
            <person name="Lee A.P."/>
            <person name="Johnson J."/>
            <person name="Dandona N."/>
            <person name="Viswanathan L.D."/>
            <person name="Tay A."/>
            <person name="Venter J.C."/>
            <person name="Strausberg R.L."/>
            <person name="Brenner S."/>
        </authorList>
    </citation>
    <scope>NUCLEOTIDE SEQUENCE [LARGE SCALE GENOMIC DNA]</scope>
</reference>
<dbReference type="InterPro" id="IPR052477">
    <property type="entry name" value="Orphan_GPCR1"/>
</dbReference>
<dbReference type="Ensembl" id="ENSCMIT00000040395.1">
    <property type="protein sequence ID" value="ENSCMIP00000039824.1"/>
    <property type="gene ID" value="ENSCMIG00000016664.1"/>
</dbReference>
<dbReference type="Gene3D" id="1.20.1070.10">
    <property type="entry name" value="Rhodopsin 7-helix transmembrane proteins"/>
    <property type="match status" value="1"/>
</dbReference>
<dbReference type="PROSITE" id="PS50262">
    <property type="entry name" value="G_PROTEIN_RECEP_F1_2"/>
    <property type="match status" value="1"/>
</dbReference>
<feature type="domain" description="G-protein coupled receptors family 1 profile" evidence="10">
    <location>
        <begin position="40"/>
        <end position="274"/>
    </location>
</feature>
<evidence type="ECO:0000256" key="5">
    <source>
        <dbReference type="ARBA" id="ARBA00023040"/>
    </source>
</evidence>
<keyword evidence="4 9" id="KW-1133">Transmembrane helix</keyword>
<dbReference type="GO" id="GO:0005886">
    <property type="term" value="C:plasma membrane"/>
    <property type="evidence" value="ECO:0007669"/>
    <property type="project" value="UniProtKB-SubCell"/>
</dbReference>
<feature type="transmembrane region" description="Helical" evidence="9">
    <location>
        <begin position="100"/>
        <end position="123"/>
    </location>
</feature>
<feature type="transmembrane region" description="Helical" evidence="9">
    <location>
        <begin position="144"/>
        <end position="164"/>
    </location>
</feature>
<dbReference type="AlphaFoldDB" id="A0A4W3J966"/>
<dbReference type="InterPro" id="IPR000276">
    <property type="entry name" value="GPCR_Rhodpsn"/>
</dbReference>
<keyword evidence="6 9" id="KW-0472">Membrane</keyword>
<evidence type="ECO:0000256" key="8">
    <source>
        <dbReference type="ARBA" id="ARBA00023224"/>
    </source>
</evidence>
<keyword evidence="2" id="KW-1003">Cell membrane</keyword>
<reference evidence="11" key="5">
    <citation type="submission" date="2025-09" db="UniProtKB">
        <authorList>
            <consortium name="Ensembl"/>
        </authorList>
    </citation>
    <scope>IDENTIFICATION</scope>
</reference>
<feature type="transmembrane region" description="Helical" evidence="9">
    <location>
        <begin position="286"/>
        <end position="303"/>
    </location>
</feature>
<keyword evidence="12" id="KW-1185">Reference proteome</keyword>
<evidence type="ECO:0000256" key="4">
    <source>
        <dbReference type="ARBA" id="ARBA00022989"/>
    </source>
</evidence>
<evidence type="ECO:0000313" key="11">
    <source>
        <dbReference type="Ensembl" id="ENSCMIP00000039824.1"/>
    </source>
</evidence>
<sequence length="330" mass="37813">NVSRTGSNVLTSVLPARPSIATLFNCIKRLLIQIVSLFVANLVSIVILSRGRCGLSKCTTCYLVAMSAADLMVVFTDVIFNRIVSYYFPNSFVFITHVCRFILVVLLVFATQCSVWFTAAFTFDRFVAICRQKIKTAYCSVKTAVCIIITVSAINCVQSVPWYFAFTHLVIINNFPFYCTGKASYYSLPIWKVFTWSYRVFTPLVVLVLISLFNSLTIRHILLASRIRRRIRVNENGEKQKDPEMEKRRKSIILLFSISASFLLLWMTNIIYTLKCSRHIFQQTGFMLKLLSSCTNTCIYAVTQSKFREDMKKVELPMDSPEFIIIVLSR</sequence>
<dbReference type="PANTHER" id="PTHR46272">
    <property type="entry name" value="G_PROTEIN_RECEP_F1_2 DOMAIN-CONTAINING PROTEIN"/>
    <property type="match status" value="1"/>
</dbReference>
<feature type="transmembrane region" description="Helical" evidence="9">
    <location>
        <begin position="200"/>
        <end position="222"/>
    </location>
</feature>
<comment type="subcellular location">
    <subcellularLocation>
        <location evidence="1">Cell membrane</location>
        <topology evidence="1">Multi-pass membrane protein</topology>
    </subcellularLocation>
</comment>
<reference evidence="11" key="4">
    <citation type="submission" date="2025-08" db="UniProtKB">
        <authorList>
            <consortium name="Ensembl"/>
        </authorList>
    </citation>
    <scope>IDENTIFICATION</scope>
</reference>
<dbReference type="InterPro" id="IPR017452">
    <property type="entry name" value="GPCR_Rhodpsn_7TM"/>
</dbReference>
<proteinExistence type="predicted"/>
<evidence type="ECO:0000313" key="12">
    <source>
        <dbReference type="Proteomes" id="UP000314986"/>
    </source>
</evidence>
<feature type="transmembrane region" description="Helical" evidence="9">
    <location>
        <begin position="30"/>
        <end position="48"/>
    </location>
</feature>
<evidence type="ECO:0000259" key="10">
    <source>
        <dbReference type="PROSITE" id="PS50262"/>
    </source>
</evidence>
<dbReference type="OMA" id="YITILME"/>
<evidence type="ECO:0000256" key="7">
    <source>
        <dbReference type="ARBA" id="ARBA00023170"/>
    </source>
</evidence>
<evidence type="ECO:0000256" key="1">
    <source>
        <dbReference type="ARBA" id="ARBA00004651"/>
    </source>
</evidence>
<dbReference type="SUPFAM" id="SSF81321">
    <property type="entry name" value="Family A G protein-coupled receptor-like"/>
    <property type="match status" value="1"/>
</dbReference>
<keyword evidence="8" id="KW-0807">Transducer</keyword>
<keyword evidence="5" id="KW-0297">G-protein coupled receptor</keyword>
<evidence type="ECO:0000256" key="3">
    <source>
        <dbReference type="ARBA" id="ARBA00022692"/>
    </source>
</evidence>
<dbReference type="PANTHER" id="PTHR46272:SF6">
    <property type="entry name" value="G-PROTEIN COUPLED RECEPTOR 139-RELATED"/>
    <property type="match status" value="1"/>
</dbReference>
<dbReference type="InParanoid" id="A0A4W3J966"/>
<dbReference type="Pfam" id="PF00001">
    <property type="entry name" value="7tm_1"/>
    <property type="match status" value="1"/>
</dbReference>
<dbReference type="Proteomes" id="UP000314986">
    <property type="component" value="Unassembled WGS sequence"/>
</dbReference>
<accession>A0A4W3J966</accession>
<reference evidence="12" key="2">
    <citation type="journal article" date="2007" name="PLoS Biol.">
        <title>Survey sequencing and comparative analysis of the elephant shark (Callorhinchus milii) genome.</title>
        <authorList>
            <person name="Venkatesh B."/>
            <person name="Kirkness E.F."/>
            <person name="Loh Y.H."/>
            <person name="Halpern A.L."/>
            <person name="Lee A.P."/>
            <person name="Johnson J."/>
            <person name="Dandona N."/>
            <person name="Viswanathan L.D."/>
            <person name="Tay A."/>
            <person name="Venter J.C."/>
            <person name="Strausberg R.L."/>
            <person name="Brenner S."/>
        </authorList>
    </citation>
    <scope>NUCLEOTIDE SEQUENCE [LARGE SCALE GENOMIC DNA]</scope>
</reference>
<dbReference type="GeneTree" id="ENSGT00970000196759"/>
<name>A0A4W3J966_CALMI</name>
<evidence type="ECO:0000256" key="2">
    <source>
        <dbReference type="ARBA" id="ARBA00022475"/>
    </source>
</evidence>
<feature type="transmembrane region" description="Helical" evidence="9">
    <location>
        <begin position="252"/>
        <end position="274"/>
    </location>
</feature>
<dbReference type="GO" id="GO:0004930">
    <property type="term" value="F:G protein-coupled receptor activity"/>
    <property type="evidence" value="ECO:0007669"/>
    <property type="project" value="UniProtKB-KW"/>
</dbReference>
<reference evidence="12" key="3">
    <citation type="journal article" date="2014" name="Nature">
        <title>Elephant shark genome provides unique insights into gnathostome evolution.</title>
        <authorList>
            <consortium name="International Elephant Shark Genome Sequencing Consortium"/>
            <person name="Venkatesh B."/>
            <person name="Lee A.P."/>
            <person name="Ravi V."/>
            <person name="Maurya A.K."/>
            <person name="Lian M.M."/>
            <person name="Swann J.B."/>
            <person name="Ohta Y."/>
            <person name="Flajnik M.F."/>
            <person name="Sutoh Y."/>
            <person name="Kasahara M."/>
            <person name="Hoon S."/>
            <person name="Gangu V."/>
            <person name="Roy S.W."/>
            <person name="Irimia M."/>
            <person name="Korzh V."/>
            <person name="Kondrychyn I."/>
            <person name="Lim Z.W."/>
            <person name="Tay B.H."/>
            <person name="Tohari S."/>
            <person name="Kong K.W."/>
            <person name="Ho S."/>
            <person name="Lorente-Galdos B."/>
            <person name="Quilez J."/>
            <person name="Marques-Bonet T."/>
            <person name="Raney B.J."/>
            <person name="Ingham P.W."/>
            <person name="Tay A."/>
            <person name="Hillier L.W."/>
            <person name="Minx P."/>
            <person name="Boehm T."/>
            <person name="Wilson R.K."/>
            <person name="Brenner S."/>
            <person name="Warren W.C."/>
        </authorList>
    </citation>
    <scope>NUCLEOTIDE SEQUENCE [LARGE SCALE GENOMIC DNA]</scope>
</reference>
<protein>
    <recommendedName>
        <fullName evidence="10">G-protein coupled receptors family 1 profile domain-containing protein</fullName>
    </recommendedName>
</protein>
<keyword evidence="7" id="KW-0675">Receptor</keyword>